<dbReference type="SMART" id="SM00028">
    <property type="entry name" value="TPR"/>
    <property type="match status" value="4"/>
</dbReference>
<proteinExistence type="predicted"/>
<dbReference type="GO" id="GO:0097730">
    <property type="term" value="C:non-motile cilium"/>
    <property type="evidence" value="ECO:0007669"/>
    <property type="project" value="TreeGrafter"/>
</dbReference>
<reference evidence="1" key="1">
    <citation type="submission" date="2018-05" db="EMBL/GenBank/DDBJ databases">
        <authorList>
            <person name="Lanie J.A."/>
            <person name="Ng W.-L."/>
            <person name="Kazmierczak K.M."/>
            <person name="Andrzejewski T.M."/>
            <person name="Davidsen T.M."/>
            <person name="Wayne K.J."/>
            <person name="Tettelin H."/>
            <person name="Glass J.I."/>
            <person name="Rusch D."/>
            <person name="Podicherti R."/>
            <person name="Tsui H.-C.T."/>
            <person name="Winkler M.E."/>
        </authorList>
    </citation>
    <scope>NUCLEOTIDE SEQUENCE</scope>
</reference>
<protein>
    <submittedName>
        <fullName evidence="1">Uncharacterized protein</fullName>
    </submittedName>
</protein>
<dbReference type="EMBL" id="UINC01000636">
    <property type="protein sequence ID" value="SUZ58700.1"/>
    <property type="molecule type" value="Genomic_DNA"/>
</dbReference>
<gene>
    <name evidence="1" type="ORF">METZ01_LOCUS11554</name>
</gene>
<dbReference type="Pfam" id="PF14559">
    <property type="entry name" value="TPR_19"/>
    <property type="match status" value="1"/>
</dbReference>
<dbReference type="GO" id="GO:0036064">
    <property type="term" value="C:ciliary basal body"/>
    <property type="evidence" value="ECO:0007669"/>
    <property type="project" value="TreeGrafter"/>
</dbReference>
<name>A0A381NVX1_9ZZZZ</name>
<evidence type="ECO:0000313" key="1">
    <source>
        <dbReference type="EMBL" id="SUZ58700.1"/>
    </source>
</evidence>
<dbReference type="GO" id="GO:0097546">
    <property type="term" value="C:ciliary base"/>
    <property type="evidence" value="ECO:0007669"/>
    <property type="project" value="TreeGrafter"/>
</dbReference>
<dbReference type="AlphaFoldDB" id="A0A381NVX1"/>
<dbReference type="Gene3D" id="1.25.40.10">
    <property type="entry name" value="Tetratricopeptide repeat domain"/>
    <property type="match status" value="2"/>
</dbReference>
<dbReference type="SUPFAM" id="SSF48452">
    <property type="entry name" value="TPR-like"/>
    <property type="match status" value="1"/>
</dbReference>
<dbReference type="InterPro" id="IPR019734">
    <property type="entry name" value="TPR_rpt"/>
</dbReference>
<organism evidence="1">
    <name type="scientific">marine metagenome</name>
    <dbReference type="NCBI Taxonomy" id="408172"/>
    <lineage>
        <taxon>unclassified sequences</taxon>
        <taxon>metagenomes</taxon>
        <taxon>ecological metagenomes</taxon>
    </lineage>
</organism>
<sequence length="190" mass="21468">MRVAVLLALFGWGILPFNAWSLDAEQWFVEGNRFSSAGKFEEAVRAYQKSIDQNAMAPVAHYNLGIAYKNLRQLDKAAVVLEKAVGLAPSNLDIRLTLGNVYNMQERWKDAIGQLNIVVHRQRNDAQAHGNLGWAYYNYKDGPPFKQMVILNLSKAVELFRKQNQLQAAEATRKTLEEAKIKFGYQAAIP</sequence>
<dbReference type="GO" id="GO:1905515">
    <property type="term" value="P:non-motile cilium assembly"/>
    <property type="evidence" value="ECO:0007669"/>
    <property type="project" value="TreeGrafter"/>
</dbReference>
<dbReference type="Pfam" id="PF13414">
    <property type="entry name" value="TPR_11"/>
    <property type="match status" value="1"/>
</dbReference>
<dbReference type="InterPro" id="IPR011990">
    <property type="entry name" value="TPR-like_helical_dom_sf"/>
</dbReference>
<dbReference type="GO" id="GO:0005814">
    <property type="term" value="C:centriole"/>
    <property type="evidence" value="ECO:0007669"/>
    <property type="project" value="TreeGrafter"/>
</dbReference>
<dbReference type="PANTHER" id="PTHR44117:SF1">
    <property type="entry name" value="INTRAFLAGELLAR TRANSPORT PROTEIN 88 HOMOLOG"/>
    <property type="match status" value="1"/>
</dbReference>
<dbReference type="GO" id="GO:0042073">
    <property type="term" value="P:intraciliary transport"/>
    <property type="evidence" value="ECO:0007669"/>
    <property type="project" value="TreeGrafter"/>
</dbReference>
<dbReference type="GO" id="GO:0019894">
    <property type="term" value="F:kinesin binding"/>
    <property type="evidence" value="ECO:0007669"/>
    <property type="project" value="TreeGrafter"/>
</dbReference>
<dbReference type="PROSITE" id="PS50005">
    <property type="entry name" value="TPR"/>
    <property type="match status" value="2"/>
</dbReference>
<accession>A0A381NVX1</accession>
<dbReference type="PANTHER" id="PTHR44117">
    <property type="entry name" value="INTRAFLAGELLAR TRANSPORT PROTEIN 88 HOMOLOG"/>
    <property type="match status" value="1"/>
</dbReference>